<dbReference type="InterPro" id="IPR036709">
    <property type="entry name" value="Autotransporte_beta_dom_sf"/>
</dbReference>
<keyword evidence="5" id="KW-0998">Cell outer membrane</keyword>
<sequence length="249" mass="27670">MMKKILLSTFIASLFSISQANSLEGLSLGIGVGYQQKPFVGDNSDWVPVPHVEYQSGMFFIKGLKLGLDLLEFDNTKIDVHLKYQALSFKPSDSHGVFTLLDRRKSTLLLGTGVNHRFDNNLFISAEINGDILGRSKGLSADASLGYIYQVNNHFTLVPTAGLTWDNNKHNRYYYGVSMDESFRSGIKQYRPGASVTPHIALGMVVKATDRFHVFGGVEMKFLPSKVKDSPITNRSTLTSFALGINYNF</sequence>
<dbReference type="InterPro" id="IPR010583">
    <property type="entry name" value="MipA"/>
</dbReference>
<feature type="signal peptide" evidence="6">
    <location>
        <begin position="1"/>
        <end position="20"/>
    </location>
</feature>
<dbReference type="Proteomes" id="UP000829542">
    <property type="component" value="Chromosome"/>
</dbReference>
<evidence type="ECO:0000313" key="7">
    <source>
        <dbReference type="EMBL" id="UNM95411.1"/>
    </source>
</evidence>
<keyword evidence="3 6" id="KW-0732">Signal</keyword>
<comment type="subcellular location">
    <subcellularLocation>
        <location evidence="1">Cell outer membrane</location>
    </subcellularLocation>
</comment>
<evidence type="ECO:0000256" key="5">
    <source>
        <dbReference type="ARBA" id="ARBA00023237"/>
    </source>
</evidence>
<dbReference type="RefSeq" id="WP_242147633.1">
    <property type="nucleotide sequence ID" value="NZ_CP093379.1"/>
</dbReference>
<accession>A0ABY3WXS6</accession>
<organism evidence="7 8">
    <name type="scientific">Ignatzschineria rhizosphaerae</name>
    <dbReference type="NCBI Taxonomy" id="2923279"/>
    <lineage>
        <taxon>Bacteria</taxon>
        <taxon>Pseudomonadati</taxon>
        <taxon>Pseudomonadota</taxon>
        <taxon>Gammaproteobacteria</taxon>
        <taxon>Cardiobacteriales</taxon>
        <taxon>Ignatzschineriaceae</taxon>
        <taxon>Ignatzschineria</taxon>
    </lineage>
</organism>
<evidence type="ECO:0000256" key="4">
    <source>
        <dbReference type="ARBA" id="ARBA00023136"/>
    </source>
</evidence>
<evidence type="ECO:0000256" key="3">
    <source>
        <dbReference type="ARBA" id="ARBA00022729"/>
    </source>
</evidence>
<keyword evidence="4" id="KW-0472">Membrane</keyword>
<dbReference type="Gene3D" id="2.40.160.20">
    <property type="match status" value="1"/>
</dbReference>
<reference evidence="7 8" key="1">
    <citation type="submission" date="2022-03" db="EMBL/GenBank/DDBJ databases">
        <title>Ignatzschineria rhizosphaerae HR5S32.</title>
        <authorList>
            <person name="Sun J.Q."/>
            <person name="Feng J.Y."/>
        </authorList>
    </citation>
    <scope>NUCLEOTIDE SEQUENCE [LARGE SCALE GENOMIC DNA]</scope>
    <source>
        <strain evidence="7 8">HR5S32</strain>
    </source>
</reference>
<feature type="chain" id="PRO_5045582341" evidence="6">
    <location>
        <begin position="21"/>
        <end position="249"/>
    </location>
</feature>
<evidence type="ECO:0000256" key="2">
    <source>
        <dbReference type="ARBA" id="ARBA00005722"/>
    </source>
</evidence>
<dbReference type="EMBL" id="CP093379">
    <property type="protein sequence ID" value="UNM95411.1"/>
    <property type="molecule type" value="Genomic_DNA"/>
</dbReference>
<dbReference type="SUPFAM" id="SSF103515">
    <property type="entry name" value="Autotransporter"/>
    <property type="match status" value="1"/>
</dbReference>
<comment type="similarity">
    <text evidence="2">Belongs to the MipA/OmpV family.</text>
</comment>
<name>A0ABY3WXS6_9GAMM</name>
<evidence type="ECO:0000313" key="8">
    <source>
        <dbReference type="Proteomes" id="UP000829542"/>
    </source>
</evidence>
<evidence type="ECO:0000256" key="1">
    <source>
        <dbReference type="ARBA" id="ARBA00004442"/>
    </source>
</evidence>
<evidence type="ECO:0000256" key="6">
    <source>
        <dbReference type="SAM" id="SignalP"/>
    </source>
</evidence>
<dbReference type="Pfam" id="PF06629">
    <property type="entry name" value="MipA"/>
    <property type="match status" value="1"/>
</dbReference>
<protein>
    <submittedName>
        <fullName evidence="7">MipA/OmpV family protein</fullName>
    </submittedName>
</protein>
<dbReference type="PANTHER" id="PTHR38776">
    <property type="entry name" value="MLTA-INTERACTING PROTEIN-RELATED"/>
    <property type="match status" value="1"/>
</dbReference>
<dbReference type="PANTHER" id="PTHR38776:SF1">
    <property type="entry name" value="MLTA-INTERACTING PROTEIN-RELATED"/>
    <property type="match status" value="1"/>
</dbReference>
<keyword evidence="8" id="KW-1185">Reference proteome</keyword>
<gene>
    <name evidence="7" type="ORF">MMG00_09245</name>
</gene>
<proteinExistence type="inferred from homology"/>